<dbReference type="NCBIfam" id="TIGR01842">
    <property type="entry name" value="type_I_sec_PrtD"/>
    <property type="match status" value="1"/>
</dbReference>
<keyword evidence="4" id="KW-0067">ATP-binding</keyword>
<dbReference type="GO" id="GO:0015421">
    <property type="term" value="F:ABC-type oligopeptide transporter activity"/>
    <property type="evidence" value="ECO:0007669"/>
    <property type="project" value="TreeGrafter"/>
</dbReference>
<dbReference type="GO" id="GO:0005886">
    <property type="term" value="C:plasma membrane"/>
    <property type="evidence" value="ECO:0007669"/>
    <property type="project" value="UniProtKB-SubCell"/>
</dbReference>
<dbReference type="InterPro" id="IPR027417">
    <property type="entry name" value="P-loop_NTPase"/>
</dbReference>
<feature type="transmembrane region" description="Helical" evidence="7">
    <location>
        <begin position="129"/>
        <end position="147"/>
    </location>
</feature>
<evidence type="ECO:0000256" key="4">
    <source>
        <dbReference type="ARBA" id="ARBA00022840"/>
    </source>
</evidence>
<proteinExistence type="predicted"/>
<feature type="transmembrane region" description="Helical" evidence="7">
    <location>
        <begin position="55"/>
        <end position="75"/>
    </location>
</feature>
<feature type="domain" description="ABC transmembrane type-1" evidence="9">
    <location>
        <begin position="21"/>
        <end position="296"/>
    </location>
</feature>
<evidence type="ECO:0000313" key="12">
    <source>
        <dbReference type="Proteomes" id="UP000182660"/>
    </source>
</evidence>
<evidence type="ECO:0000256" key="7">
    <source>
        <dbReference type="SAM" id="Phobius"/>
    </source>
</evidence>
<organism evidence="11 13">
    <name type="scientific">Moritella viscosa</name>
    <dbReference type="NCBI Taxonomy" id="80854"/>
    <lineage>
        <taxon>Bacteria</taxon>
        <taxon>Pseudomonadati</taxon>
        <taxon>Pseudomonadota</taxon>
        <taxon>Gammaproteobacteria</taxon>
        <taxon>Alteromonadales</taxon>
        <taxon>Moritellaceae</taxon>
        <taxon>Moritella</taxon>
    </lineage>
</organism>
<keyword evidence="12" id="KW-1185">Reference proteome</keyword>
<dbReference type="GO" id="GO:0030256">
    <property type="term" value="C:type I protein secretion system complex"/>
    <property type="evidence" value="ECO:0007669"/>
    <property type="project" value="InterPro"/>
</dbReference>
<dbReference type="PROSITE" id="PS50893">
    <property type="entry name" value="ABC_TRANSPORTER_2"/>
    <property type="match status" value="1"/>
</dbReference>
<keyword evidence="5 7" id="KW-1133">Transmembrane helix</keyword>
<dbReference type="Pfam" id="PF00005">
    <property type="entry name" value="ABC_tran"/>
    <property type="match status" value="1"/>
</dbReference>
<keyword evidence="3" id="KW-0547">Nucleotide-binding</keyword>
<dbReference type="InterPro" id="IPR003439">
    <property type="entry name" value="ABC_transporter-like_ATP-bd"/>
</dbReference>
<keyword evidence="6 7" id="KW-0472">Membrane</keyword>
<evidence type="ECO:0000313" key="10">
    <source>
        <dbReference type="EMBL" id="SGY89444.1"/>
    </source>
</evidence>
<dbReference type="AlphaFoldDB" id="A0A1L0ANP5"/>
<evidence type="ECO:0000256" key="1">
    <source>
        <dbReference type="ARBA" id="ARBA00004651"/>
    </source>
</evidence>
<dbReference type="Gene3D" id="3.40.50.300">
    <property type="entry name" value="P-loop containing nucleotide triphosphate hydrolases"/>
    <property type="match status" value="1"/>
</dbReference>
<evidence type="ECO:0000313" key="13">
    <source>
        <dbReference type="Proteomes" id="UP000183794"/>
    </source>
</evidence>
<dbReference type="GO" id="GO:0005524">
    <property type="term" value="F:ATP binding"/>
    <property type="evidence" value="ECO:0007669"/>
    <property type="project" value="UniProtKB-KW"/>
</dbReference>
<dbReference type="Pfam" id="PF00664">
    <property type="entry name" value="ABC_membrane"/>
    <property type="match status" value="1"/>
</dbReference>
<gene>
    <name evidence="10" type="ORF">MT2528_1731</name>
    <name evidence="11" type="ORF">NVI5450_1956</name>
</gene>
<feature type="domain" description="ABC transporter" evidence="8">
    <location>
        <begin position="327"/>
        <end position="562"/>
    </location>
</feature>
<reference evidence="11 13" key="2">
    <citation type="submission" date="2016-11" db="EMBL/GenBank/DDBJ databases">
        <authorList>
            <person name="Jaros S."/>
            <person name="Januszkiewicz K."/>
            <person name="Wedrychowicz H."/>
        </authorList>
    </citation>
    <scope>NUCLEOTIDE SEQUENCE [LARGE SCALE GENOMIC DNA]</scope>
    <source>
        <strain evidence="11">NVI 5450</strain>
    </source>
</reference>
<evidence type="ECO:0000259" key="9">
    <source>
        <dbReference type="PROSITE" id="PS50929"/>
    </source>
</evidence>
<dbReference type="GO" id="GO:0030253">
    <property type="term" value="P:protein secretion by the type I secretion system"/>
    <property type="evidence" value="ECO:0007669"/>
    <property type="project" value="InterPro"/>
</dbReference>
<feature type="transmembrane region" description="Helical" evidence="7">
    <location>
        <begin position="153"/>
        <end position="171"/>
    </location>
</feature>
<dbReference type="GO" id="GO:0016887">
    <property type="term" value="F:ATP hydrolysis activity"/>
    <property type="evidence" value="ECO:0007669"/>
    <property type="project" value="InterPro"/>
</dbReference>
<dbReference type="EMBL" id="FPLD01000054">
    <property type="protein sequence ID" value="SGY97484.1"/>
    <property type="molecule type" value="Genomic_DNA"/>
</dbReference>
<protein>
    <submittedName>
        <fullName evidence="11">ABC protein</fullName>
    </submittedName>
</protein>
<comment type="subcellular location">
    <subcellularLocation>
        <location evidence="1">Cell membrane</location>
        <topology evidence="1">Multi-pass membrane protein</topology>
    </subcellularLocation>
</comment>
<dbReference type="RefSeq" id="WP_075471888.1">
    <property type="nucleotide sequence ID" value="NZ_CAWQZC010000114.1"/>
</dbReference>
<reference evidence="10 12" key="1">
    <citation type="submission" date="2016-11" db="EMBL/GenBank/DDBJ databases">
        <authorList>
            <person name="Klemetsen T."/>
        </authorList>
    </citation>
    <scope>NUCLEOTIDE SEQUENCE [LARGE SCALE GENOMIC DNA]</scope>
    <source>
        <strain evidence="10">MT 2528</strain>
    </source>
</reference>
<evidence type="ECO:0000256" key="6">
    <source>
        <dbReference type="ARBA" id="ARBA00023136"/>
    </source>
</evidence>
<dbReference type="SUPFAM" id="SSF90123">
    <property type="entry name" value="ABC transporter transmembrane region"/>
    <property type="match status" value="1"/>
</dbReference>
<dbReference type="Proteomes" id="UP000182660">
    <property type="component" value="Unassembled WGS sequence"/>
</dbReference>
<dbReference type="InterPro" id="IPR039421">
    <property type="entry name" value="Type_1_exporter"/>
</dbReference>
<dbReference type="SUPFAM" id="SSF52540">
    <property type="entry name" value="P-loop containing nucleoside triphosphate hydrolases"/>
    <property type="match status" value="1"/>
</dbReference>
<dbReference type="InterPro" id="IPR010128">
    <property type="entry name" value="ATPase_T1SS_PrtD-like"/>
</dbReference>
<evidence type="ECO:0000259" key="8">
    <source>
        <dbReference type="PROSITE" id="PS50893"/>
    </source>
</evidence>
<dbReference type="EMBL" id="FPLJ01000042">
    <property type="protein sequence ID" value="SGY89444.1"/>
    <property type="molecule type" value="Genomic_DNA"/>
</dbReference>
<name>A0A1L0ANP5_9GAMM</name>
<dbReference type="SMART" id="SM00382">
    <property type="entry name" value="AAA"/>
    <property type="match status" value="1"/>
</dbReference>
<dbReference type="PANTHER" id="PTHR43394:SF1">
    <property type="entry name" value="ATP-BINDING CASSETTE SUB-FAMILY B MEMBER 10, MITOCHONDRIAL"/>
    <property type="match status" value="1"/>
</dbReference>
<sequence length="581" mass="63842">MNQHGFLKIYLTRSKRILAHIACFTAVTNILMLVPSIYMLQIYDRVLSSGNTFTLWMLTILMMSLIFLIGGLEYIRQIVLLYLGSGLDKETAPRVYSAVFQQKLTGSSQAQVNALDDLSTLRQFITGQAPAAFFDLPWFPIYLIVLYSFHPLLGHFALCSAAILVLFAYLNEKLAANHMEKAMLVGMAANYQFQTQLQHVESAHALGIRKNLQTRWLGFQESFIGSFVNGSKRITAFTHMSKSLRMIVQSGVLGLGAWLVIEGQITAGMMIAASILLGRVLAPVDQLIMAWKQWISARHAYARLNNLLSTTELKKAKIALPAPTGTLTVSGLVSAPPGVNVATLRGISFALQPGDILAVSGDSGSGKSTLARVLLNIWPAAQGKIYLDKSEIKHWDQQDLSQYLGYVSQDSELFSGSIRANISRMADDNDEAVIKAAQEAKAHELIMSLPLGYETILGENGRGLSGGQKQKIALARACYLHPKIIILDEPDTSLDKQALAELKQILQSWSKQQVTIILISHDTDLISIANKSLNLKQGIQTFFGDNPLFKKTTRSLSTSYPSASNISVSFKHALPKEKANG</sequence>
<dbReference type="InterPro" id="IPR036640">
    <property type="entry name" value="ABC1_TM_sf"/>
</dbReference>
<evidence type="ECO:0000256" key="5">
    <source>
        <dbReference type="ARBA" id="ARBA00022989"/>
    </source>
</evidence>
<dbReference type="InterPro" id="IPR003593">
    <property type="entry name" value="AAA+_ATPase"/>
</dbReference>
<dbReference type="InterPro" id="IPR011527">
    <property type="entry name" value="ABC1_TM_dom"/>
</dbReference>
<evidence type="ECO:0000313" key="11">
    <source>
        <dbReference type="EMBL" id="SGY97484.1"/>
    </source>
</evidence>
<evidence type="ECO:0000256" key="3">
    <source>
        <dbReference type="ARBA" id="ARBA00022741"/>
    </source>
</evidence>
<keyword evidence="2 7" id="KW-0812">Transmembrane</keyword>
<dbReference type="GeneID" id="61295636"/>
<dbReference type="OrthoDB" id="9806127at2"/>
<dbReference type="PANTHER" id="PTHR43394">
    <property type="entry name" value="ATP-DEPENDENT PERMEASE MDL1, MITOCHONDRIAL"/>
    <property type="match status" value="1"/>
</dbReference>
<feature type="transmembrane region" description="Helical" evidence="7">
    <location>
        <begin position="21"/>
        <end position="43"/>
    </location>
</feature>
<dbReference type="Proteomes" id="UP000183794">
    <property type="component" value="Unassembled WGS sequence"/>
</dbReference>
<evidence type="ECO:0000256" key="2">
    <source>
        <dbReference type="ARBA" id="ARBA00022692"/>
    </source>
</evidence>
<dbReference type="Gene3D" id="1.20.1560.10">
    <property type="entry name" value="ABC transporter type 1, transmembrane domain"/>
    <property type="match status" value="1"/>
</dbReference>
<accession>A0A1L0ANP5</accession>
<dbReference type="PROSITE" id="PS50929">
    <property type="entry name" value="ABC_TM1F"/>
    <property type="match status" value="1"/>
</dbReference>